<reference evidence="6" key="1">
    <citation type="submission" date="2025-08" db="UniProtKB">
        <authorList>
            <consortium name="Ensembl"/>
        </authorList>
    </citation>
    <scope>IDENTIFICATION</scope>
</reference>
<dbReference type="SUPFAM" id="SSF57850">
    <property type="entry name" value="RING/U-box"/>
    <property type="match status" value="1"/>
</dbReference>
<dbReference type="InterPro" id="IPR001841">
    <property type="entry name" value="Znf_RING"/>
</dbReference>
<organism evidence="6 7">
    <name type="scientific">Acanthochromis polyacanthus</name>
    <name type="common">spiny chromis</name>
    <dbReference type="NCBI Taxonomy" id="80966"/>
    <lineage>
        <taxon>Eukaryota</taxon>
        <taxon>Metazoa</taxon>
        <taxon>Chordata</taxon>
        <taxon>Craniata</taxon>
        <taxon>Vertebrata</taxon>
        <taxon>Euteleostomi</taxon>
        <taxon>Actinopterygii</taxon>
        <taxon>Neopterygii</taxon>
        <taxon>Teleostei</taxon>
        <taxon>Neoteleostei</taxon>
        <taxon>Acanthomorphata</taxon>
        <taxon>Ovalentaria</taxon>
        <taxon>Pomacentridae</taxon>
        <taxon>Acanthochromis</taxon>
    </lineage>
</organism>
<feature type="domain" description="RING-type" evidence="5">
    <location>
        <begin position="10"/>
        <end position="33"/>
    </location>
</feature>
<dbReference type="PANTHER" id="PTHR44080:SF1">
    <property type="entry name" value="E3 UBIQUITIN-PROTEIN LIGASE COP1"/>
    <property type="match status" value="1"/>
</dbReference>
<dbReference type="GO" id="GO:0061630">
    <property type="term" value="F:ubiquitin protein ligase activity"/>
    <property type="evidence" value="ECO:0007669"/>
    <property type="project" value="InterPro"/>
</dbReference>
<evidence type="ECO:0000313" key="7">
    <source>
        <dbReference type="Proteomes" id="UP000257200"/>
    </source>
</evidence>
<keyword evidence="2 4" id="KW-0863">Zinc-finger</keyword>
<keyword evidence="1" id="KW-0479">Metal-binding</keyword>
<dbReference type="PROSITE" id="PS50089">
    <property type="entry name" value="ZF_RING_2"/>
    <property type="match status" value="1"/>
</dbReference>
<protein>
    <recommendedName>
        <fullName evidence="5">RING-type domain-containing protein</fullName>
    </recommendedName>
</protein>
<dbReference type="Ensembl" id="ENSAPOT00000033246.1">
    <property type="protein sequence ID" value="ENSAPOP00000031312.1"/>
    <property type="gene ID" value="ENSAPOG00000018439.1"/>
</dbReference>
<proteinExistence type="predicted"/>
<dbReference type="InterPro" id="IPR017907">
    <property type="entry name" value="Znf_RING_CS"/>
</dbReference>
<accession>A0A3Q1GVA4</accession>
<sequence>MIEEAHMTKCGHSFCFKCIRQSLEDSNRCPKCNYIVDNVDQLYPNFLVNELILKQKQRSEEKRLKWAE</sequence>
<keyword evidence="3" id="KW-0862">Zinc</keyword>
<evidence type="ECO:0000256" key="3">
    <source>
        <dbReference type="ARBA" id="ARBA00022833"/>
    </source>
</evidence>
<dbReference type="Proteomes" id="UP000257200">
    <property type="component" value="Unplaced"/>
</dbReference>
<dbReference type="AlphaFoldDB" id="A0A3Q1GVA4"/>
<evidence type="ECO:0000313" key="6">
    <source>
        <dbReference type="Ensembl" id="ENSAPOP00000031312.1"/>
    </source>
</evidence>
<dbReference type="GO" id="GO:0043161">
    <property type="term" value="P:proteasome-mediated ubiquitin-dependent protein catabolic process"/>
    <property type="evidence" value="ECO:0007669"/>
    <property type="project" value="TreeGrafter"/>
</dbReference>
<dbReference type="GeneTree" id="ENSGT00920000149161"/>
<dbReference type="Pfam" id="PF13923">
    <property type="entry name" value="zf-C3HC4_2"/>
    <property type="match status" value="1"/>
</dbReference>
<dbReference type="InParanoid" id="A0A3Q1GVA4"/>
<dbReference type="PANTHER" id="PTHR44080">
    <property type="entry name" value="E3 UBIQUITIN-PROTEIN LIGASE COP1"/>
    <property type="match status" value="1"/>
</dbReference>
<dbReference type="InterPro" id="IPR042755">
    <property type="entry name" value="COP1"/>
</dbReference>
<dbReference type="GO" id="GO:0008270">
    <property type="term" value="F:zinc ion binding"/>
    <property type="evidence" value="ECO:0007669"/>
    <property type="project" value="UniProtKB-KW"/>
</dbReference>
<dbReference type="PROSITE" id="PS00518">
    <property type="entry name" value="ZF_RING_1"/>
    <property type="match status" value="1"/>
</dbReference>
<evidence type="ECO:0000256" key="2">
    <source>
        <dbReference type="ARBA" id="ARBA00022771"/>
    </source>
</evidence>
<evidence type="ECO:0000256" key="4">
    <source>
        <dbReference type="PROSITE-ProRule" id="PRU00175"/>
    </source>
</evidence>
<dbReference type="Gene3D" id="3.30.40.10">
    <property type="entry name" value="Zinc/RING finger domain, C3HC4 (zinc finger)"/>
    <property type="match status" value="1"/>
</dbReference>
<evidence type="ECO:0000259" key="5">
    <source>
        <dbReference type="PROSITE" id="PS50089"/>
    </source>
</evidence>
<evidence type="ECO:0000256" key="1">
    <source>
        <dbReference type="ARBA" id="ARBA00022723"/>
    </source>
</evidence>
<dbReference type="STRING" id="80966.ENSAPOP00000031312"/>
<dbReference type="InterPro" id="IPR013083">
    <property type="entry name" value="Znf_RING/FYVE/PHD"/>
</dbReference>
<keyword evidence="7" id="KW-1185">Reference proteome</keyword>
<name>A0A3Q1GVA4_9TELE</name>
<reference evidence="6" key="2">
    <citation type="submission" date="2025-09" db="UniProtKB">
        <authorList>
            <consortium name="Ensembl"/>
        </authorList>
    </citation>
    <scope>IDENTIFICATION</scope>
</reference>